<accession>A0A1D8JEL6</accession>
<organism evidence="2 3">
    <name type="scientific">Sporosarcina ureilytica</name>
    <dbReference type="NCBI Taxonomy" id="298596"/>
    <lineage>
        <taxon>Bacteria</taxon>
        <taxon>Bacillati</taxon>
        <taxon>Bacillota</taxon>
        <taxon>Bacilli</taxon>
        <taxon>Bacillales</taxon>
        <taxon>Caryophanaceae</taxon>
        <taxon>Sporosarcina</taxon>
    </lineage>
</organism>
<dbReference type="KEGG" id="surl:BI350_06015"/>
<keyword evidence="1" id="KW-0812">Transmembrane</keyword>
<keyword evidence="1" id="KW-1133">Transmembrane helix</keyword>
<evidence type="ECO:0000313" key="3">
    <source>
        <dbReference type="Proteomes" id="UP000185746"/>
    </source>
</evidence>
<evidence type="ECO:0000256" key="1">
    <source>
        <dbReference type="SAM" id="Phobius"/>
    </source>
</evidence>
<evidence type="ECO:0000313" key="2">
    <source>
        <dbReference type="EMBL" id="AOV07139.1"/>
    </source>
</evidence>
<name>A0A1D8JEL6_9BACL</name>
<keyword evidence="1" id="KW-0472">Membrane</keyword>
<protein>
    <submittedName>
        <fullName evidence="2">Uncharacterized protein</fullName>
    </submittedName>
</protein>
<dbReference type="EMBL" id="CP017560">
    <property type="protein sequence ID" value="AOV07139.1"/>
    <property type="molecule type" value="Genomic_DNA"/>
</dbReference>
<proteinExistence type="predicted"/>
<reference evidence="2 3" key="1">
    <citation type="submission" date="2016-09" db="EMBL/GenBank/DDBJ databases">
        <title>Complete genome sequence of the Lysinibacillus sphaericus LMG 22257, a specie of Bacillus with ureolytic activity that can effectively biodeposit calcium carbonate.</title>
        <authorList>
            <person name="Yan W."/>
        </authorList>
    </citation>
    <scope>NUCLEOTIDE SEQUENCE [LARGE SCALE GENOMIC DNA]</scope>
    <source>
        <strain evidence="2 3">LMG 22257</strain>
    </source>
</reference>
<sequence>MIVILVSVFSAIIIMMTAYSLIKALIIAYKRCEITYRNLILYSKLSFAICGTIAFLTPFILVF</sequence>
<feature type="transmembrane region" description="Helical" evidence="1">
    <location>
        <begin position="6"/>
        <end position="29"/>
    </location>
</feature>
<feature type="transmembrane region" description="Helical" evidence="1">
    <location>
        <begin position="41"/>
        <end position="61"/>
    </location>
</feature>
<dbReference type="RefSeq" id="WP_075527267.1">
    <property type="nucleotide sequence ID" value="NZ_CP017560.1"/>
</dbReference>
<gene>
    <name evidence="2" type="ORF">BI350_06015</name>
</gene>
<dbReference type="AlphaFoldDB" id="A0A1D8JEL6"/>
<keyword evidence="3" id="KW-1185">Reference proteome</keyword>
<dbReference type="Proteomes" id="UP000185746">
    <property type="component" value="Chromosome"/>
</dbReference>